<accession>A0A314ZDW8</accession>
<comment type="caution">
    <text evidence="2">The sequence shown here is derived from an EMBL/GenBank/DDBJ whole genome shotgun (WGS) entry which is preliminary data.</text>
</comment>
<dbReference type="Pfam" id="PF04043">
    <property type="entry name" value="PMEI"/>
    <property type="match status" value="1"/>
</dbReference>
<dbReference type="AlphaFoldDB" id="A0A314ZDW8"/>
<sequence>MELAVDELKQSFNRVGDIENFSKYKTFIMDLKVWLSASITYQESCLDAFENTTSSTDAGEDMKTLLKTSMRLSSNGLHGLQIFSALTDLNNPDPSRRHRRLLSFDALPILGHGDLELPSGMKLESENSSQSHCSSSQG</sequence>
<dbReference type="InterPro" id="IPR006501">
    <property type="entry name" value="Pectinesterase_inhib_dom"/>
</dbReference>
<dbReference type="SUPFAM" id="SSF101148">
    <property type="entry name" value="Plant invertase/pectin methylesterase inhibitor"/>
    <property type="match status" value="1"/>
</dbReference>
<gene>
    <name evidence="2" type="ORF">Pyn_35118</name>
</gene>
<evidence type="ECO:0000313" key="3">
    <source>
        <dbReference type="Proteomes" id="UP000250321"/>
    </source>
</evidence>
<dbReference type="GO" id="GO:0004857">
    <property type="term" value="F:enzyme inhibitor activity"/>
    <property type="evidence" value="ECO:0007669"/>
    <property type="project" value="InterPro"/>
</dbReference>
<dbReference type="OrthoDB" id="2019149at2759"/>
<proteinExistence type="predicted"/>
<dbReference type="STRING" id="2094558.A0A314ZDW8"/>
<reference evidence="2 3" key="1">
    <citation type="submission" date="2018-02" db="EMBL/GenBank/DDBJ databases">
        <title>Draft genome of wild Prunus yedoensis var. nudiflora.</title>
        <authorList>
            <person name="Baek S."/>
            <person name="Kim J.-H."/>
            <person name="Choi K."/>
            <person name="Kim G.-B."/>
            <person name="Cho A."/>
            <person name="Jang H."/>
            <person name="Shin C.-H."/>
            <person name="Yu H.-J."/>
            <person name="Mun J.-H."/>
        </authorList>
    </citation>
    <scope>NUCLEOTIDE SEQUENCE [LARGE SCALE GENOMIC DNA]</scope>
    <source>
        <strain evidence="3">cv. Jeju island</strain>
        <tissue evidence="2">Leaf</tissue>
    </source>
</reference>
<dbReference type="InterPro" id="IPR035513">
    <property type="entry name" value="Invertase/methylesterase_inhib"/>
</dbReference>
<name>A0A314ZDW8_PRUYE</name>
<evidence type="ECO:0000313" key="2">
    <source>
        <dbReference type="EMBL" id="PQQ19792.1"/>
    </source>
</evidence>
<protein>
    <submittedName>
        <fullName evidence="2">Putative pectinesterase/pectinesterase inhibitor 28</fullName>
    </submittedName>
</protein>
<dbReference type="Gene3D" id="1.20.140.40">
    <property type="entry name" value="Invertase/pectin methylesterase inhibitor family protein"/>
    <property type="match status" value="1"/>
</dbReference>
<dbReference type="Proteomes" id="UP000250321">
    <property type="component" value="Unassembled WGS sequence"/>
</dbReference>
<organism evidence="2 3">
    <name type="scientific">Prunus yedoensis var. nudiflora</name>
    <dbReference type="NCBI Taxonomy" id="2094558"/>
    <lineage>
        <taxon>Eukaryota</taxon>
        <taxon>Viridiplantae</taxon>
        <taxon>Streptophyta</taxon>
        <taxon>Embryophyta</taxon>
        <taxon>Tracheophyta</taxon>
        <taxon>Spermatophyta</taxon>
        <taxon>Magnoliopsida</taxon>
        <taxon>eudicotyledons</taxon>
        <taxon>Gunneridae</taxon>
        <taxon>Pentapetalae</taxon>
        <taxon>rosids</taxon>
        <taxon>fabids</taxon>
        <taxon>Rosales</taxon>
        <taxon>Rosaceae</taxon>
        <taxon>Amygdaloideae</taxon>
        <taxon>Amygdaleae</taxon>
        <taxon>Prunus</taxon>
    </lineage>
</organism>
<feature type="domain" description="Pectinesterase inhibitor" evidence="1">
    <location>
        <begin position="1"/>
        <end position="77"/>
    </location>
</feature>
<dbReference type="CDD" id="cd15798">
    <property type="entry name" value="PMEI-like_3"/>
    <property type="match status" value="1"/>
</dbReference>
<evidence type="ECO:0000259" key="1">
    <source>
        <dbReference type="Pfam" id="PF04043"/>
    </source>
</evidence>
<keyword evidence="3" id="KW-1185">Reference proteome</keyword>
<dbReference type="EMBL" id="PJQY01000056">
    <property type="protein sequence ID" value="PQQ19792.1"/>
    <property type="molecule type" value="Genomic_DNA"/>
</dbReference>